<dbReference type="InterPro" id="IPR022877">
    <property type="entry name" value="UPF0173"/>
</dbReference>
<proteinExistence type="inferred from homology"/>
<evidence type="ECO:0000256" key="1">
    <source>
        <dbReference type="ARBA" id="ARBA00022801"/>
    </source>
</evidence>
<dbReference type="GO" id="GO:0016787">
    <property type="term" value="F:hydrolase activity"/>
    <property type="evidence" value="ECO:0007669"/>
    <property type="project" value="UniProtKB-UniRule"/>
</dbReference>
<reference evidence="4 5" key="1">
    <citation type="journal article" date="2018" name="Sci. Adv.">
        <title>Multi-heme cytochromes provide a pathway for survival in energy-limited environments.</title>
        <authorList>
            <person name="Deng X."/>
            <person name="Dohmae N."/>
            <person name="Nealson K.H."/>
            <person name="Hashimoto K."/>
            <person name="Okamoto A."/>
        </authorList>
    </citation>
    <scope>NUCLEOTIDE SEQUENCE [LARGE SCALE GENOMIC DNA]</scope>
    <source>
        <strain evidence="4 5">IS5</strain>
    </source>
</reference>
<dbReference type="AlphaFoldDB" id="A0A2Z6AYG3"/>
<dbReference type="OrthoDB" id="9789133at2"/>
<dbReference type="SMART" id="SM00849">
    <property type="entry name" value="Lactamase_B"/>
    <property type="match status" value="1"/>
</dbReference>
<dbReference type="NCBIfam" id="NF001911">
    <property type="entry name" value="PRK00685.1"/>
    <property type="match status" value="1"/>
</dbReference>
<dbReference type="SUPFAM" id="SSF56281">
    <property type="entry name" value="Metallo-hydrolase/oxidoreductase"/>
    <property type="match status" value="1"/>
</dbReference>
<protein>
    <recommendedName>
        <fullName evidence="2">UPF0173 metal-dependent hydrolase DFE_1514</fullName>
    </recommendedName>
</protein>
<comment type="similarity">
    <text evidence="2">Belongs to the UPF0173 family.</text>
</comment>
<accession>A0A2Z6AYG3</accession>
<organism evidence="4 5">
    <name type="scientific">Desulfovibrio ferrophilus</name>
    <dbReference type="NCBI Taxonomy" id="241368"/>
    <lineage>
        <taxon>Bacteria</taxon>
        <taxon>Pseudomonadati</taxon>
        <taxon>Thermodesulfobacteriota</taxon>
        <taxon>Desulfovibrionia</taxon>
        <taxon>Desulfovibrionales</taxon>
        <taxon>Desulfovibrionaceae</taxon>
        <taxon>Desulfovibrio</taxon>
    </lineage>
</organism>
<dbReference type="PANTHER" id="PTHR43546">
    <property type="entry name" value="UPF0173 METAL-DEPENDENT HYDROLASE MJ1163-RELATED"/>
    <property type="match status" value="1"/>
</dbReference>
<dbReference type="Proteomes" id="UP000269883">
    <property type="component" value="Chromosome"/>
</dbReference>
<feature type="domain" description="Metallo-beta-lactamase" evidence="3">
    <location>
        <begin position="9"/>
        <end position="192"/>
    </location>
</feature>
<dbReference type="PANTHER" id="PTHR43546:SF3">
    <property type="entry name" value="UPF0173 METAL-DEPENDENT HYDROLASE MJ1163"/>
    <property type="match status" value="1"/>
</dbReference>
<dbReference type="Pfam" id="PF12706">
    <property type="entry name" value="Lactamase_B_2"/>
    <property type="match status" value="1"/>
</dbReference>
<name>A0A2Z6AYG3_9BACT</name>
<dbReference type="KEGG" id="dfl:DFE_1514"/>
<evidence type="ECO:0000313" key="4">
    <source>
        <dbReference type="EMBL" id="BBD08240.1"/>
    </source>
</evidence>
<dbReference type="InterPro" id="IPR036866">
    <property type="entry name" value="RibonucZ/Hydroxyglut_hydro"/>
</dbReference>
<dbReference type="EMBL" id="AP017378">
    <property type="protein sequence ID" value="BBD08240.1"/>
    <property type="molecule type" value="Genomic_DNA"/>
</dbReference>
<keyword evidence="1 2" id="KW-0378">Hydrolase</keyword>
<evidence type="ECO:0000313" key="5">
    <source>
        <dbReference type="Proteomes" id="UP000269883"/>
    </source>
</evidence>
<sequence length="230" mass="23895">MPDTLTWYGHANFRIDTDDATILVDPFFEGNPSAPVPSAEITTCDAVLLTHDHGDHVGSSVEICKTTGAQLVAIVGTAGKIQEAGVPAAQIANGIGINIGGTIEIAGIKITMTQAFHSSDSGLATGYILTLPSGVTIYHAGDTGIFGSMEQWGQLYDIDYALLPIGGVFTMDARQAALACKLLGCAKAVPMHWGTFPVLEQNTSAFAGALAEYAPSSKLVAMDIGTPLTL</sequence>
<keyword evidence="5" id="KW-1185">Reference proteome</keyword>
<dbReference type="HAMAP" id="MF_00457">
    <property type="entry name" value="UPF0173"/>
    <property type="match status" value="1"/>
</dbReference>
<evidence type="ECO:0000259" key="3">
    <source>
        <dbReference type="SMART" id="SM00849"/>
    </source>
</evidence>
<evidence type="ECO:0000256" key="2">
    <source>
        <dbReference type="HAMAP-Rule" id="MF_00457"/>
    </source>
</evidence>
<dbReference type="RefSeq" id="WP_126378173.1">
    <property type="nucleotide sequence ID" value="NZ_AP017378.1"/>
</dbReference>
<dbReference type="InterPro" id="IPR001279">
    <property type="entry name" value="Metallo-B-lactamas"/>
</dbReference>
<dbReference type="InterPro" id="IPR050114">
    <property type="entry name" value="UPF0173_UPF0282_UlaG_hydrolase"/>
</dbReference>
<dbReference type="Gene3D" id="3.60.15.10">
    <property type="entry name" value="Ribonuclease Z/Hydroxyacylglutathione hydrolase-like"/>
    <property type="match status" value="1"/>
</dbReference>
<gene>
    <name evidence="4" type="ORF">DFE_1514</name>
</gene>